<dbReference type="EMBL" id="JAOXML010000004">
    <property type="protein sequence ID" value="MCV4376499.1"/>
    <property type="molecule type" value="Genomic_DNA"/>
</dbReference>
<evidence type="ECO:0000313" key="2">
    <source>
        <dbReference type="Proteomes" id="UP001207294"/>
    </source>
</evidence>
<accession>A0ABT3BUH5</accession>
<keyword evidence="2" id="KW-1185">Reference proteome</keyword>
<reference evidence="1 2" key="1">
    <citation type="submission" date="2022-10" db="EMBL/GenBank/DDBJ databases">
        <title>Characterization of Pseudomonas capsici strains from pepper and tomato in Georgia.</title>
        <authorList>
            <person name="Zhao M."/>
            <person name="Dutta B."/>
        </authorList>
    </citation>
    <scope>NUCLEOTIDE SEQUENCE [LARGE SCALE GENOMIC DNA]</scope>
    <source>
        <strain evidence="1 2">Pc20-5</strain>
    </source>
</reference>
<evidence type="ECO:0000313" key="1">
    <source>
        <dbReference type="EMBL" id="MCV4376499.1"/>
    </source>
</evidence>
<gene>
    <name evidence="1" type="ORF">OH718_07805</name>
</gene>
<dbReference type="Proteomes" id="UP001207294">
    <property type="component" value="Unassembled WGS sequence"/>
</dbReference>
<proteinExistence type="predicted"/>
<dbReference type="RefSeq" id="WP_263943058.1">
    <property type="nucleotide sequence ID" value="NZ_JAOXMH010000001.1"/>
</dbReference>
<sequence>MHPPIKAIDTSPNFYLFTSINTLVIWPIKQDNKLGIEKKKRMIDAMVQLGKQAFRGAEGNFVKNTGQFNRGMAIILGTHAPYISLLFTPCTKEKPAQQ</sequence>
<organism evidence="1 2">
    <name type="scientific">Pseudomonas capsici</name>
    <dbReference type="NCBI Taxonomy" id="2810614"/>
    <lineage>
        <taxon>Bacteria</taxon>
        <taxon>Pseudomonadati</taxon>
        <taxon>Pseudomonadota</taxon>
        <taxon>Gammaproteobacteria</taxon>
        <taxon>Pseudomonadales</taxon>
        <taxon>Pseudomonadaceae</taxon>
        <taxon>Pseudomonas</taxon>
    </lineage>
</organism>
<protein>
    <submittedName>
        <fullName evidence="1">Uncharacterized protein</fullName>
    </submittedName>
</protein>
<name>A0ABT3BUH5_9PSED</name>
<comment type="caution">
    <text evidence="1">The sequence shown here is derived from an EMBL/GenBank/DDBJ whole genome shotgun (WGS) entry which is preliminary data.</text>
</comment>